<evidence type="ECO:0000313" key="4">
    <source>
        <dbReference type="Proteomes" id="UP000236340"/>
    </source>
</evidence>
<comment type="similarity">
    <text evidence="1">Belongs to the universal stress protein A family.</text>
</comment>
<dbReference type="PRINTS" id="PR01438">
    <property type="entry name" value="UNVRSLSTRESS"/>
</dbReference>
<comment type="caution">
    <text evidence="3">The sequence shown here is derived from an EMBL/GenBank/DDBJ whole genome shotgun (WGS) entry which is preliminary data.</text>
</comment>
<dbReference type="Pfam" id="PF00582">
    <property type="entry name" value="Usp"/>
    <property type="match status" value="1"/>
</dbReference>
<gene>
    <name evidence="3" type="ORF">C2E25_17060</name>
</gene>
<dbReference type="OrthoDB" id="3217301at2"/>
<dbReference type="InterPro" id="IPR006016">
    <property type="entry name" value="UspA"/>
</dbReference>
<protein>
    <submittedName>
        <fullName evidence="3">Universal stress protein</fullName>
    </submittedName>
</protein>
<evidence type="ECO:0000256" key="1">
    <source>
        <dbReference type="ARBA" id="ARBA00008791"/>
    </source>
</evidence>
<proteinExistence type="inferred from homology"/>
<dbReference type="Proteomes" id="UP000236340">
    <property type="component" value="Unassembled WGS sequence"/>
</dbReference>
<dbReference type="AlphaFoldDB" id="A0A2K2H5E4"/>
<organism evidence="3 4">
    <name type="scientific">Geothermobacter hydrogeniphilus</name>
    <dbReference type="NCBI Taxonomy" id="1969733"/>
    <lineage>
        <taxon>Bacteria</taxon>
        <taxon>Pseudomonadati</taxon>
        <taxon>Thermodesulfobacteriota</taxon>
        <taxon>Desulfuromonadia</taxon>
        <taxon>Desulfuromonadales</taxon>
        <taxon>Geothermobacteraceae</taxon>
        <taxon>Geothermobacter</taxon>
    </lineage>
</organism>
<dbReference type="InterPro" id="IPR006015">
    <property type="entry name" value="Universal_stress_UspA"/>
</dbReference>
<dbReference type="InterPro" id="IPR014729">
    <property type="entry name" value="Rossmann-like_a/b/a_fold"/>
</dbReference>
<feature type="domain" description="UspA" evidence="2">
    <location>
        <begin position="4"/>
        <end position="145"/>
    </location>
</feature>
<accession>A0A2K2H5E4</accession>
<evidence type="ECO:0000259" key="2">
    <source>
        <dbReference type="Pfam" id="PF00582"/>
    </source>
</evidence>
<dbReference type="Gene3D" id="3.40.50.620">
    <property type="entry name" value="HUPs"/>
    <property type="match status" value="1"/>
</dbReference>
<sequence>MKQFKKILFATDFSTNAEYAFDVAVTLATKLRAKIIMVHVVPKPVDLRSFYVPHISFDHLQQQVKREATAAMNKFIDDNAENFDNFEIKILFGSPYEEIMKKADEEKVSLIVLGKHGHRETEHFFFGTTADRVVKMATQPVMVVRHPEIKQHEVLNALRNKLGK</sequence>
<evidence type="ECO:0000313" key="3">
    <source>
        <dbReference type="EMBL" id="PNU18555.1"/>
    </source>
</evidence>
<dbReference type="RefSeq" id="WP_103116915.1">
    <property type="nucleotide sequence ID" value="NZ_PPFX01000069.1"/>
</dbReference>
<name>A0A2K2H5E4_9BACT</name>
<dbReference type="PANTHER" id="PTHR46268:SF22">
    <property type="entry name" value="SENSOR PROTEIN KDPD-RELATED"/>
    <property type="match status" value="1"/>
</dbReference>
<dbReference type="SUPFAM" id="SSF52402">
    <property type="entry name" value="Adenine nucleotide alpha hydrolases-like"/>
    <property type="match status" value="1"/>
</dbReference>
<dbReference type="CDD" id="cd00293">
    <property type="entry name" value="USP-like"/>
    <property type="match status" value="1"/>
</dbReference>
<reference evidence="3 4" key="1">
    <citation type="journal article" date="2018" name="Genome Announc.">
        <title>Genome Sequence of Geothermobacter sp. HR-1 Iron Reducer from the Loihi Seamount.</title>
        <authorList>
            <person name="Smith H."/>
            <person name="Abuyen K."/>
            <person name="Tremblay J."/>
            <person name="Savalia P."/>
            <person name="Perez-Rodriguez I."/>
            <person name="Emerson D."/>
            <person name="Tully B."/>
            <person name="Amend J."/>
        </authorList>
    </citation>
    <scope>NUCLEOTIDE SEQUENCE [LARGE SCALE GENOMIC DNA]</scope>
    <source>
        <strain evidence="3 4">HR-1</strain>
    </source>
</reference>
<dbReference type="PANTHER" id="PTHR46268">
    <property type="entry name" value="STRESS RESPONSE PROTEIN NHAX"/>
    <property type="match status" value="1"/>
</dbReference>
<dbReference type="EMBL" id="PPFX01000069">
    <property type="protein sequence ID" value="PNU18555.1"/>
    <property type="molecule type" value="Genomic_DNA"/>
</dbReference>